<dbReference type="UniPathway" id="UPA00074">
    <property type="reaction ID" value="UER00125"/>
</dbReference>
<dbReference type="Gene3D" id="3.30.470.20">
    <property type="entry name" value="ATP-grasp fold, B domain"/>
    <property type="match status" value="1"/>
</dbReference>
<dbReference type="Proteomes" id="UP000176087">
    <property type="component" value="Unassembled WGS sequence"/>
</dbReference>
<dbReference type="InterPro" id="IPR011054">
    <property type="entry name" value="Rudment_hybrid_motif"/>
</dbReference>
<dbReference type="Gene3D" id="3.30.1490.20">
    <property type="entry name" value="ATP-grasp fold, A domain"/>
    <property type="match status" value="1"/>
</dbReference>
<comment type="similarity">
    <text evidence="9 12">Belongs to the GARS family.</text>
</comment>
<dbReference type="Gene3D" id="3.40.50.20">
    <property type="match status" value="1"/>
</dbReference>
<dbReference type="PANTHER" id="PTHR43472">
    <property type="entry name" value="PHOSPHORIBOSYLAMINE--GLYCINE LIGASE"/>
    <property type="match status" value="1"/>
</dbReference>
<dbReference type="InterPro" id="IPR020562">
    <property type="entry name" value="PRibGlycinamide_synth_N"/>
</dbReference>
<evidence type="ECO:0000256" key="1">
    <source>
        <dbReference type="ARBA" id="ARBA00001936"/>
    </source>
</evidence>
<evidence type="ECO:0000256" key="7">
    <source>
        <dbReference type="ARBA" id="ARBA00022755"/>
    </source>
</evidence>
<evidence type="ECO:0000259" key="14">
    <source>
        <dbReference type="PROSITE" id="PS50975"/>
    </source>
</evidence>
<dbReference type="EC" id="6.3.4.13" evidence="4 12"/>
<dbReference type="RefSeq" id="WP_070012840.1">
    <property type="nucleotide sequence ID" value="NZ_LJGS01000044.1"/>
</dbReference>
<keyword evidence="6 13" id="KW-0547">Nucleotide-binding</keyword>
<dbReference type="InterPro" id="IPR037123">
    <property type="entry name" value="PRibGlycinamide_synth_C_sf"/>
</dbReference>
<dbReference type="Pfam" id="PF02844">
    <property type="entry name" value="GARS_N"/>
    <property type="match status" value="1"/>
</dbReference>
<dbReference type="SMART" id="SM01209">
    <property type="entry name" value="GARS_A"/>
    <property type="match status" value="1"/>
</dbReference>
<evidence type="ECO:0000256" key="12">
    <source>
        <dbReference type="HAMAP-Rule" id="MF_00138"/>
    </source>
</evidence>
<dbReference type="Pfam" id="PF01071">
    <property type="entry name" value="GARS_A"/>
    <property type="match status" value="1"/>
</dbReference>
<evidence type="ECO:0000256" key="9">
    <source>
        <dbReference type="ARBA" id="ARBA00038345"/>
    </source>
</evidence>
<dbReference type="GO" id="GO:0046872">
    <property type="term" value="F:metal ion binding"/>
    <property type="evidence" value="ECO:0007669"/>
    <property type="project" value="InterPro"/>
</dbReference>
<dbReference type="OrthoDB" id="9807240at2"/>
<proteinExistence type="inferred from homology"/>
<keyword evidence="16" id="KW-1185">Reference proteome</keyword>
<dbReference type="InterPro" id="IPR020561">
    <property type="entry name" value="PRibGlycinamid_synth_ATP-grasp"/>
</dbReference>
<protein>
    <recommendedName>
        <fullName evidence="4 12">Phosphoribosylamine--glycine ligase</fullName>
        <ecNumber evidence="4 12">6.3.4.13</ecNumber>
    </recommendedName>
    <alternativeName>
        <fullName evidence="12">GARS</fullName>
    </alternativeName>
    <alternativeName>
        <fullName evidence="10 12">Glycinamide ribonucleotide synthetase</fullName>
    </alternativeName>
    <alternativeName>
        <fullName evidence="11 12">Phosphoribosylglycinamide synthetase</fullName>
    </alternativeName>
</protein>
<evidence type="ECO:0000256" key="8">
    <source>
        <dbReference type="ARBA" id="ARBA00022840"/>
    </source>
</evidence>
<dbReference type="HAMAP" id="MF_00138">
    <property type="entry name" value="GARS"/>
    <property type="match status" value="1"/>
</dbReference>
<dbReference type="PROSITE" id="PS00184">
    <property type="entry name" value="GARS"/>
    <property type="match status" value="1"/>
</dbReference>
<comment type="cofactor">
    <cofactor evidence="1">
        <name>Mn(2+)</name>
        <dbReference type="ChEBI" id="CHEBI:29035"/>
    </cofactor>
</comment>
<evidence type="ECO:0000256" key="6">
    <source>
        <dbReference type="ARBA" id="ARBA00022741"/>
    </source>
</evidence>
<evidence type="ECO:0000256" key="4">
    <source>
        <dbReference type="ARBA" id="ARBA00013255"/>
    </source>
</evidence>
<dbReference type="GO" id="GO:0004637">
    <property type="term" value="F:phosphoribosylamine-glycine ligase activity"/>
    <property type="evidence" value="ECO:0007669"/>
    <property type="project" value="UniProtKB-UniRule"/>
</dbReference>
<dbReference type="SMART" id="SM01210">
    <property type="entry name" value="GARS_C"/>
    <property type="match status" value="1"/>
</dbReference>
<keyword evidence="5 12" id="KW-0436">Ligase</keyword>
<dbReference type="PANTHER" id="PTHR43472:SF1">
    <property type="entry name" value="PHOSPHORIBOSYLAMINE--GLYCINE LIGASE, CHLOROPLASTIC"/>
    <property type="match status" value="1"/>
</dbReference>
<dbReference type="InterPro" id="IPR020560">
    <property type="entry name" value="PRibGlycinamide_synth_C-dom"/>
</dbReference>
<dbReference type="InterPro" id="IPR011761">
    <property type="entry name" value="ATP-grasp"/>
</dbReference>
<evidence type="ECO:0000256" key="5">
    <source>
        <dbReference type="ARBA" id="ARBA00022598"/>
    </source>
</evidence>
<dbReference type="PROSITE" id="PS50975">
    <property type="entry name" value="ATP_GRASP"/>
    <property type="match status" value="1"/>
</dbReference>
<dbReference type="InterPro" id="IPR020559">
    <property type="entry name" value="PRibGlycinamide_synth_CS"/>
</dbReference>
<dbReference type="AlphaFoldDB" id="A0A1E7JP90"/>
<evidence type="ECO:0000256" key="10">
    <source>
        <dbReference type="ARBA" id="ARBA00042242"/>
    </source>
</evidence>
<accession>A0A1E7JP90</accession>
<dbReference type="SUPFAM" id="SSF52440">
    <property type="entry name" value="PreATP-grasp domain"/>
    <property type="match status" value="1"/>
</dbReference>
<dbReference type="PATRIC" id="fig|933944.5.peg.119"/>
<name>A0A1E7JP90_9ACTN</name>
<comment type="caution">
    <text evidence="15">The sequence shown here is derived from an EMBL/GenBank/DDBJ whole genome shotgun (WGS) entry which is preliminary data.</text>
</comment>
<dbReference type="GO" id="GO:0005524">
    <property type="term" value="F:ATP binding"/>
    <property type="evidence" value="ECO:0007669"/>
    <property type="project" value="UniProtKB-UniRule"/>
</dbReference>
<dbReference type="SUPFAM" id="SSF56059">
    <property type="entry name" value="Glutathione synthetase ATP-binding domain-like"/>
    <property type="match status" value="1"/>
</dbReference>
<reference evidence="15 16" key="1">
    <citation type="journal article" date="2016" name="Front. Microbiol.">
        <title>Comparative Genomics Analysis of Streptomyces Species Reveals Their Adaptation to the Marine Environment and Their Diversity at the Genomic Level.</title>
        <authorList>
            <person name="Tian X."/>
            <person name="Zhang Z."/>
            <person name="Yang T."/>
            <person name="Chen M."/>
            <person name="Li J."/>
            <person name="Chen F."/>
            <person name="Yang J."/>
            <person name="Li W."/>
            <person name="Zhang B."/>
            <person name="Zhang Z."/>
            <person name="Wu J."/>
            <person name="Zhang C."/>
            <person name="Long L."/>
            <person name="Xiao J."/>
        </authorList>
    </citation>
    <scope>NUCLEOTIDE SEQUENCE [LARGE SCALE GENOMIC DNA]</scope>
    <source>
        <strain evidence="15 16">SCSIO 10390</strain>
    </source>
</reference>
<dbReference type="SUPFAM" id="SSF51246">
    <property type="entry name" value="Rudiment single hybrid motif"/>
    <property type="match status" value="1"/>
</dbReference>
<dbReference type="GO" id="GO:0006189">
    <property type="term" value="P:'de novo' IMP biosynthetic process"/>
    <property type="evidence" value="ECO:0007669"/>
    <property type="project" value="UniProtKB-UniRule"/>
</dbReference>
<evidence type="ECO:0000256" key="3">
    <source>
        <dbReference type="ARBA" id="ARBA00005174"/>
    </source>
</evidence>
<comment type="pathway">
    <text evidence="3 12">Purine metabolism; IMP biosynthesis via de novo pathway; N(1)-(5-phospho-D-ribosyl)glycinamide from 5-phospho-alpha-D-ribose 1-diphosphate: step 2/2.</text>
</comment>
<dbReference type="EMBL" id="LJGT01000038">
    <property type="protein sequence ID" value="OEU90076.1"/>
    <property type="molecule type" value="Genomic_DNA"/>
</dbReference>
<comment type="catalytic activity">
    <reaction evidence="12">
        <text>5-phospho-beta-D-ribosylamine + glycine + ATP = N(1)-(5-phospho-beta-D-ribosyl)glycinamide + ADP + phosphate + H(+)</text>
        <dbReference type="Rhea" id="RHEA:17453"/>
        <dbReference type="ChEBI" id="CHEBI:15378"/>
        <dbReference type="ChEBI" id="CHEBI:30616"/>
        <dbReference type="ChEBI" id="CHEBI:43474"/>
        <dbReference type="ChEBI" id="CHEBI:57305"/>
        <dbReference type="ChEBI" id="CHEBI:58681"/>
        <dbReference type="ChEBI" id="CHEBI:143788"/>
        <dbReference type="ChEBI" id="CHEBI:456216"/>
        <dbReference type="EC" id="6.3.4.13"/>
    </reaction>
</comment>
<evidence type="ECO:0000256" key="13">
    <source>
        <dbReference type="PROSITE-ProRule" id="PRU00409"/>
    </source>
</evidence>
<dbReference type="STRING" id="933944.AN215_10885"/>
<dbReference type="Gene3D" id="3.90.600.10">
    <property type="entry name" value="Phosphoribosylglycinamide synthetase, C-terminal domain"/>
    <property type="match status" value="1"/>
</dbReference>
<keyword evidence="7 12" id="KW-0658">Purine biosynthesis</keyword>
<dbReference type="InterPro" id="IPR000115">
    <property type="entry name" value="PRibGlycinamide_synth"/>
</dbReference>
<comment type="cofactor">
    <cofactor evidence="2">
        <name>Mg(2+)</name>
        <dbReference type="ChEBI" id="CHEBI:18420"/>
    </cofactor>
</comment>
<keyword evidence="8 13" id="KW-0067">ATP-binding</keyword>
<gene>
    <name evidence="12" type="primary">purD</name>
    <name evidence="15" type="ORF">AN215_10885</name>
</gene>
<evidence type="ECO:0000256" key="11">
    <source>
        <dbReference type="ARBA" id="ARBA00042864"/>
    </source>
</evidence>
<dbReference type="InterPro" id="IPR016185">
    <property type="entry name" value="PreATP-grasp_dom_sf"/>
</dbReference>
<feature type="domain" description="ATP-grasp" evidence="14">
    <location>
        <begin position="109"/>
        <end position="305"/>
    </location>
</feature>
<dbReference type="Pfam" id="PF02843">
    <property type="entry name" value="GARS_C"/>
    <property type="match status" value="1"/>
</dbReference>
<evidence type="ECO:0000313" key="15">
    <source>
        <dbReference type="EMBL" id="OEU90076.1"/>
    </source>
</evidence>
<evidence type="ECO:0000256" key="2">
    <source>
        <dbReference type="ARBA" id="ARBA00001946"/>
    </source>
</evidence>
<dbReference type="NCBIfam" id="TIGR00877">
    <property type="entry name" value="purD"/>
    <property type="match status" value="1"/>
</dbReference>
<evidence type="ECO:0000313" key="16">
    <source>
        <dbReference type="Proteomes" id="UP000176087"/>
    </source>
</evidence>
<organism evidence="15 16">
    <name type="scientific">Streptomyces abyssalis</name>
    <dbReference type="NCBI Taxonomy" id="933944"/>
    <lineage>
        <taxon>Bacteria</taxon>
        <taxon>Bacillati</taxon>
        <taxon>Actinomycetota</taxon>
        <taxon>Actinomycetes</taxon>
        <taxon>Kitasatosporales</taxon>
        <taxon>Streptomycetaceae</taxon>
        <taxon>Streptomyces</taxon>
    </lineage>
</organism>
<sequence>MRILVIGGGAREHALCRSLSLDPEVTALHCAPGNAGIAEVATLHAVDATDGAAVASLAETPHVNADLVVVGPEAPLVAGVADALRARGIAVFGPSAQAARLEGSKAFAKDVMAAAGVPTARSHVCATPGEADEALDAFGPPYVVKDDGLAAGKGVVVTGDIEEARSHARGCERVVIEEFLDGPEVSLFAVTDGETVVPLQPAQDFKRAYDGDEGPNTGGMGAYSPLPWADPGLVQEVERTVLRPTVDELRRRGTPFSGLLYAGLAITSRGVRVIEFNARFGDPETQAVLARLRTPLAGLLHAAATGRLAAFPELRWSDEAAVTVVVAASGYPASPRTGDVIEGLDAVARQDAPDAYVLHAGTKRDAQHRVVSAGGRVLSVTATGAGLSGARERAYEALERIRLDGSHHRTDIAARAADTTAKGAQG</sequence>
<dbReference type="InterPro" id="IPR013815">
    <property type="entry name" value="ATP_grasp_subdomain_1"/>
</dbReference>
<dbReference type="GO" id="GO:0009113">
    <property type="term" value="P:purine nucleobase biosynthetic process"/>
    <property type="evidence" value="ECO:0007669"/>
    <property type="project" value="InterPro"/>
</dbReference>